<evidence type="ECO:0000256" key="1">
    <source>
        <dbReference type="SAM" id="MobiDB-lite"/>
    </source>
</evidence>
<dbReference type="AlphaFoldDB" id="A0A7W9UVY6"/>
<proteinExistence type="predicted"/>
<evidence type="ECO:0000259" key="2">
    <source>
        <dbReference type="Pfam" id="PF09423"/>
    </source>
</evidence>
<evidence type="ECO:0000313" key="5">
    <source>
        <dbReference type="Proteomes" id="UP000588098"/>
    </source>
</evidence>
<protein>
    <recommendedName>
        <fullName evidence="6">Alkaline phosphatase</fullName>
    </recommendedName>
</protein>
<evidence type="ECO:0000259" key="3">
    <source>
        <dbReference type="Pfam" id="PF25077"/>
    </source>
</evidence>
<evidence type="ECO:0000313" key="4">
    <source>
        <dbReference type="EMBL" id="MBB5933213.1"/>
    </source>
</evidence>
<gene>
    <name evidence="4" type="ORF">FHS42_000231</name>
</gene>
<dbReference type="InterPro" id="IPR018946">
    <property type="entry name" value="PhoD-like_MPP"/>
</dbReference>
<comment type="caution">
    <text evidence="4">The sequence shown here is derived from an EMBL/GenBank/DDBJ whole genome shotgun (WGS) entry which is preliminary data.</text>
</comment>
<dbReference type="Pfam" id="PF25077">
    <property type="entry name" value="DUF7800"/>
    <property type="match status" value="1"/>
</dbReference>
<evidence type="ECO:0008006" key="6">
    <source>
        <dbReference type="Google" id="ProtNLM"/>
    </source>
</evidence>
<feature type="compositionally biased region" description="Low complexity" evidence="1">
    <location>
        <begin position="342"/>
        <end position="373"/>
    </location>
</feature>
<dbReference type="RefSeq" id="WP_184568574.1">
    <property type="nucleotide sequence ID" value="NZ_JACHJL010000001.1"/>
</dbReference>
<dbReference type="InterPro" id="IPR038607">
    <property type="entry name" value="PhoD-like_sf"/>
</dbReference>
<dbReference type="Proteomes" id="UP000588098">
    <property type="component" value="Unassembled WGS sequence"/>
</dbReference>
<dbReference type="Gene3D" id="3.60.21.70">
    <property type="entry name" value="PhoD-like phosphatase"/>
    <property type="match status" value="1"/>
</dbReference>
<feature type="domain" description="PhoD-like phosphatase metallophosphatase" evidence="2">
    <location>
        <begin position="184"/>
        <end position="294"/>
    </location>
</feature>
<dbReference type="PANTHER" id="PTHR37031">
    <property type="entry name" value="METALLOPHOSPHATASE BINDING DOMAIN PROTEIN"/>
    <property type="match status" value="1"/>
</dbReference>
<name>A0A7W9UVY6_9ACTN</name>
<dbReference type="InterPro" id="IPR056702">
    <property type="entry name" value="DUF7800"/>
</dbReference>
<dbReference type="InterPro" id="IPR029052">
    <property type="entry name" value="Metallo-depent_PP-like"/>
</dbReference>
<sequence>MARLRLGPLLRQIDWETGERATVWVETDEPCTVEVRCVPVADAATGGAPQVAHTEPVREQLTAGAQPGGSTRTWRIAGHHYALVEVTGLRPGSVSAYEVLLDGERVWPLPDSRFPASTIRTPSPEQATARGQAAASATGGAPAVQIVFGSCRWAAPPGADAHDPVGPDALDTLAGHIAHTPDGERPDALVLLGDQVYADETSAATRAWLATRRDVSQPPWHQVADYEEYTRLYYESWLDPEVRWLLSTVPSCMMFDDHDVVDDWNTSAAWLAQMRATPWWRTRVLSGLMSYWVYQHLGNLSPAELAADELYAAVRAASTAQEQQENEQRERREKLQAQSATAEQASGAAPADEASAGPGTTVSSVSAAGGAAAEAPTGHSGLAHPTTAPDATAVLRDFVERSDADPTFARWSYRRDYGRVRLLMVDTRAARVLDEGARSMLDEKELTWLRDQAHAGQGEMDHLLIGTSLPWLLPHFVHDVEGWNAALCAGERGPRWARIAENVRQRADLEHWSAFPSSFDALTDLIAEAGRGPQAPATISVLSGDVHHAYVAEPDWSRWPLPPNSHVLQLTCSPVHNSIPASIRVGFRFGWSRAGRQLGRVFARHGRTGRAALGWRRTGGPWFGNQLMTLTLRGRDAKLRLDQARVDRSGAARLVTAMQRTVGPPRR</sequence>
<organism evidence="4 5">
    <name type="scientific">Streptomyces zagrosensis</name>
    <dbReference type="NCBI Taxonomy" id="1042984"/>
    <lineage>
        <taxon>Bacteria</taxon>
        <taxon>Bacillati</taxon>
        <taxon>Actinomycetota</taxon>
        <taxon>Actinomycetes</taxon>
        <taxon>Kitasatosporales</taxon>
        <taxon>Streptomycetaceae</taxon>
        <taxon>Streptomyces</taxon>
    </lineage>
</organism>
<dbReference type="PANTHER" id="PTHR37031:SF2">
    <property type="entry name" value="PHOD-LIKE PHOSPHATASE METALLOPHOSPHATASE DOMAIN-CONTAINING PROTEIN"/>
    <property type="match status" value="1"/>
</dbReference>
<accession>A0A7W9UVY6</accession>
<dbReference type="SUPFAM" id="SSF56300">
    <property type="entry name" value="Metallo-dependent phosphatases"/>
    <property type="match status" value="1"/>
</dbReference>
<keyword evidence="5" id="KW-1185">Reference proteome</keyword>
<dbReference type="EMBL" id="JACHJL010000001">
    <property type="protein sequence ID" value="MBB5933213.1"/>
    <property type="molecule type" value="Genomic_DNA"/>
</dbReference>
<feature type="domain" description="DUF7800" evidence="3">
    <location>
        <begin position="1"/>
        <end position="119"/>
    </location>
</feature>
<reference evidence="4 5" key="1">
    <citation type="submission" date="2020-08" db="EMBL/GenBank/DDBJ databases">
        <title>Genomic Encyclopedia of Type Strains, Phase III (KMG-III): the genomes of soil and plant-associated and newly described type strains.</title>
        <authorList>
            <person name="Whitman W."/>
        </authorList>
    </citation>
    <scope>NUCLEOTIDE SEQUENCE [LARGE SCALE GENOMIC DNA]</scope>
    <source>
        <strain evidence="4 5">CECT 8305</strain>
    </source>
</reference>
<feature type="compositionally biased region" description="Basic and acidic residues" evidence="1">
    <location>
        <begin position="326"/>
        <end position="335"/>
    </location>
</feature>
<dbReference type="Pfam" id="PF09423">
    <property type="entry name" value="PhoD"/>
    <property type="match status" value="1"/>
</dbReference>
<feature type="region of interest" description="Disordered" evidence="1">
    <location>
        <begin position="321"/>
        <end position="387"/>
    </location>
</feature>